<dbReference type="Gene3D" id="3.40.50.720">
    <property type="entry name" value="NAD(P)-binding Rossmann-like Domain"/>
    <property type="match status" value="1"/>
</dbReference>
<dbReference type="EMBL" id="CP048209">
    <property type="protein sequence ID" value="QHT63725.1"/>
    <property type="molecule type" value="Genomic_DNA"/>
</dbReference>
<dbReference type="SUPFAM" id="SSF51735">
    <property type="entry name" value="NAD(P)-binding Rossmann-fold domains"/>
    <property type="match status" value="1"/>
</dbReference>
<keyword evidence="2 4" id="KW-0560">Oxidoreductase</keyword>
<dbReference type="InterPro" id="IPR029903">
    <property type="entry name" value="RmlD-like-bd"/>
</dbReference>
<keyword evidence="2" id="KW-0521">NADP</keyword>
<dbReference type="KEGG" id="plyc:GXP70_04235"/>
<dbReference type="GO" id="GO:0008831">
    <property type="term" value="F:dTDP-4-dehydrorhamnose reductase activity"/>
    <property type="evidence" value="ECO:0007669"/>
    <property type="project" value="UniProtKB-EC"/>
</dbReference>
<dbReference type="Gene3D" id="3.90.25.10">
    <property type="entry name" value="UDP-galactose 4-epimerase, domain 1"/>
    <property type="match status" value="1"/>
</dbReference>
<protein>
    <recommendedName>
        <fullName evidence="2">dTDP-4-dehydrorhamnose reductase</fullName>
        <ecNumber evidence="2">1.1.1.133</ecNumber>
    </recommendedName>
</protein>
<dbReference type="Pfam" id="PF04321">
    <property type="entry name" value="RmlD_sub_bind"/>
    <property type="match status" value="1"/>
</dbReference>
<comment type="similarity">
    <text evidence="1 2">Belongs to the dTDP-4-dehydrorhamnose reductase family.</text>
</comment>
<proteinExistence type="inferred from homology"/>
<dbReference type="GO" id="GO:0005829">
    <property type="term" value="C:cytosol"/>
    <property type="evidence" value="ECO:0007669"/>
    <property type="project" value="TreeGrafter"/>
</dbReference>
<dbReference type="CDD" id="cd05254">
    <property type="entry name" value="dTDP_HR_like_SDR_e"/>
    <property type="match status" value="1"/>
</dbReference>
<comment type="pathway">
    <text evidence="2">Carbohydrate biosynthesis; dTDP-L-rhamnose biosynthesis.</text>
</comment>
<dbReference type="GO" id="GO:0019305">
    <property type="term" value="P:dTDP-rhamnose biosynthetic process"/>
    <property type="evidence" value="ECO:0007669"/>
    <property type="project" value="UniProtKB-UniPathway"/>
</dbReference>
<keyword evidence="5" id="KW-1185">Reference proteome</keyword>
<dbReference type="InterPro" id="IPR036291">
    <property type="entry name" value="NAD(P)-bd_dom_sf"/>
</dbReference>
<evidence type="ECO:0000313" key="4">
    <source>
        <dbReference type="EMBL" id="QHT63725.1"/>
    </source>
</evidence>
<evidence type="ECO:0000259" key="3">
    <source>
        <dbReference type="Pfam" id="PF04321"/>
    </source>
</evidence>
<dbReference type="InterPro" id="IPR005913">
    <property type="entry name" value="dTDP_dehydrorham_reduct"/>
</dbReference>
<dbReference type="AlphaFoldDB" id="A0A6C0G7L5"/>
<dbReference type="FunFam" id="3.40.50.720:FF:000159">
    <property type="entry name" value="dTDP-4-dehydrorhamnose reductase"/>
    <property type="match status" value="1"/>
</dbReference>
<dbReference type="Proteomes" id="UP000476064">
    <property type="component" value="Chromosome"/>
</dbReference>
<comment type="function">
    <text evidence="2">Catalyzes the reduction of dTDP-6-deoxy-L-lyxo-4-hexulose to yield dTDP-L-rhamnose.</text>
</comment>
<evidence type="ECO:0000256" key="2">
    <source>
        <dbReference type="RuleBase" id="RU364082"/>
    </source>
</evidence>
<gene>
    <name evidence="4" type="primary">rfbD</name>
    <name evidence="4" type="ORF">GXP70_04235</name>
</gene>
<accession>A0A6C0G7L5</accession>
<sequence length="287" mass="31812">MRIIVTGADGQLGRELVMLPGLWKMGVQMLGFGRSGLDVTSLQSCREAVKRYQADAVIHCAAYTNVDKAESDADAAFRINAEGTRNIALAAREFGAKLVYISTDYVFEGTAFEPYKESDETKPRTVYGKSKLVGEQEALAVGGKVFIVRTSWVYGKYGRNFVHTIRDLARERKEFQVVADQIGSPTYTRDLAEFLIQLVQTDGYGIYHATGSGACSWHQFAQAILFESGLTDVKLVPCTTADFPRLAQRPAYSVLDHGEIRRRGLKELRHWRAALAAYAVDIGGEKQ</sequence>
<evidence type="ECO:0000313" key="5">
    <source>
        <dbReference type="Proteomes" id="UP000476064"/>
    </source>
</evidence>
<dbReference type="NCBIfam" id="TIGR01214">
    <property type="entry name" value="rmlD"/>
    <property type="match status" value="1"/>
</dbReference>
<dbReference type="UniPathway" id="UPA00124"/>
<dbReference type="PANTHER" id="PTHR10491:SF4">
    <property type="entry name" value="METHIONINE ADENOSYLTRANSFERASE 2 SUBUNIT BETA"/>
    <property type="match status" value="1"/>
</dbReference>
<name>A0A6C0G7L5_9BACL</name>
<dbReference type="EC" id="1.1.1.133" evidence="2"/>
<organism evidence="4 5">
    <name type="scientific">Paenibacillus lycopersici</name>
    <dbReference type="NCBI Taxonomy" id="2704462"/>
    <lineage>
        <taxon>Bacteria</taxon>
        <taxon>Bacillati</taxon>
        <taxon>Bacillota</taxon>
        <taxon>Bacilli</taxon>
        <taxon>Bacillales</taxon>
        <taxon>Paenibacillaceae</taxon>
        <taxon>Paenibacillus</taxon>
    </lineage>
</organism>
<dbReference type="PANTHER" id="PTHR10491">
    <property type="entry name" value="DTDP-4-DEHYDRORHAMNOSE REDUCTASE"/>
    <property type="match status" value="1"/>
</dbReference>
<feature type="domain" description="RmlD-like substrate binding" evidence="3">
    <location>
        <begin position="1"/>
        <end position="278"/>
    </location>
</feature>
<evidence type="ECO:0000256" key="1">
    <source>
        <dbReference type="ARBA" id="ARBA00010944"/>
    </source>
</evidence>
<reference evidence="4 5" key="1">
    <citation type="submission" date="2020-01" db="EMBL/GenBank/DDBJ databases">
        <title>Paenibacillus sp. nov., isolated from tomato rhizosphere.</title>
        <authorList>
            <person name="Weon H.-Y."/>
            <person name="Lee S.A."/>
        </authorList>
    </citation>
    <scope>NUCLEOTIDE SEQUENCE [LARGE SCALE GENOMIC DNA]</scope>
    <source>
        <strain evidence="4 5">12200R-189</strain>
    </source>
</reference>